<feature type="transmembrane region" description="Helical" evidence="1">
    <location>
        <begin position="51"/>
        <end position="72"/>
    </location>
</feature>
<keyword evidence="1" id="KW-0812">Transmembrane</keyword>
<reference evidence="2 3" key="1">
    <citation type="journal article" date="2013" name="Stand. Genomic Sci.">
        <title>Genomic Encyclopedia of Type Strains, Phase I: The one thousand microbial genomes (KMG-I) project.</title>
        <authorList>
            <person name="Kyrpides N.C."/>
            <person name="Woyke T."/>
            <person name="Eisen J.A."/>
            <person name="Garrity G."/>
            <person name="Lilburn T.G."/>
            <person name="Beck B.J."/>
            <person name="Whitman W.B."/>
            <person name="Hugenholtz P."/>
            <person name="Klenk H.P."/>
        </authorList>
    </citation>
    <scope>NUCLEOTIDE SEQUENCE [LARGE SCALE GENOMIC DNA]</scope>
    <source>
        <strain evidence="2 3">DSM 45044</strain>
    </source>
</reference>
<keyword evidence="1" id="KW-0472">Membrane</keyword>
<comment type="caution">
    <text evidence="2">The sequence shown here is derived from an EMBL/GenBank/DDBJ whole genome shotgun (WGS) entry which is preliminary data.</text>
</comment>
<name>A0A562V9Q6_9ACTN</name>
<evidence type="ECO:0000256" key="1">
    <source>
        <dbReference type="SAM" id="Phobius"/>
    </source>
</evidence>
<evidence type="ECO:0000313" key="3">
    <source>
        <dbReference type="Proteomes" id="UP000321617"/>
    </source>
</evidence>
<evidence type="ECO:0000313" key="2">
    <source>
        <dbReference type="EMBL" id="TWJ14593.1"/>
    </source>
</evidence>
<protein>
    <submittedName>
        <fullName evidence="2">Uncharacterized protein</fullName>
    </submittedName>
</protein>
<sequence>MKVTARNRDRWRVGRRRTLWRPRTPTLLKVLLHLGDAPELGLIAVGLALPIAVWLAICWLLALLTMPLTGLFELLGWRNRRVVVYNLDSDYRQRHREWFFPAESAAHARWLRDDLGRRLQAGELQPHLT</sequence>
<keyword evidence="3" id="KW-1185">Reference proteome</keyword>
<organism evidence="2 3">
    <name type="scientific">Stackebrandtia albiflava</name>
    <dbReference type="NCBI Taxonomy" id="406432"/>
    <lineage>
        <taxon>Bacteria</taxon>
        <taxon>Bacillati</taxon>
        <taxon>Actinomycetota</taxon>
        <taxon>Actinomycetes</taxon>
        <taxon>Glycomycetales</taxon>
        <taxon>Glycomycetaceae</taxon>
        <taxon>Stackebrandtia</taxon>
    </lineage>
</organism>
<dbReference type="EMBL" id="VLLL01000005">
    <property type="protein sequence ID" value="TWJ14593.1"/>
    <property type="molecule type" value="Genomic_DNA"/>
</dbReference>
<gene>
    <name evidence="2" type="ORF">LX16_0278</name>
</gene>
<dbReference type="Proteomes" id="UP000321617">
    <property type="component" value="Unassembled WGS sequence"/>
</dbReference>
<keyword evidence="1" id="KW-1133">Transmembrane helix</keyword>
<accession>A0A562V9Q6</accession>
<dbReference type="AlphaFoldDB" id="A0A562V9Q6"/>
<proteinExistence type="predicted"/>